<feature type="transmembrane region" description="Helical" evidence="2">
    <location>
        <begin position="32"/>
        <end position="50"/>
    </location>
</feature>
<keyword evidence="2" id="KW-0812">Transmembrane</keyword>
<feature type="compositionally biased region" description="Low complexity" evidence="1">
    <location>
        <begin position="117"/>
        <end position="128"/>
    </location>
</feature>
<name>A0A1I4X8L7_PSUAM</name>
<proteinExistence type="predicted"/>
<evidence type="ECO:0000313" key="3">
    <source>
        <dbReference type="EMBL" id="SFN22204.1"/>
    </source>
</evidence>
<protein>
    <submittedName>
        <fullName evidence="3">Uncharacterized protein</fullName>
    </submittedName>
</protein>
<evidence type="ECO:0000256" key="1">
    <source>
        <dbReference type="SAM" id="MobiDB-lite"/>
    </source>
</evidence>
<gene>
    <name evidence="3" type="ORF">SAMN05216207_1010139</name>
</gene>
<evidence type="ECO:0000313" key="4">
    <source>
        <dbReference type="Proteomes" id="UP000199614"/>
    </source>
</evidence>
<dbReference type="STRING" id="260086.SAMN05216207_1010139"/>
<dbReference type="Proteomes" id="UP000199614">
    <property type="component" value="Unassembled WGS sequence"/>
</dbReference>
<reference evidence="3 4" key="1">
    <citation type="submission" date="2016-10" db="EMBL/GenBank/DDBJ databases">
        <authorList>
            <person name="de Groot N.N."/>
        </authorList>
    </citation>
    <scope>NUCLEOTIDE SEQUENCE [LARGE SCALE GENOMIC DNA]</scope>
    <source>
        <strain evidence="3 4">CGMCC 4.1877</strain>
    </source>
</reference>
<evidence type="ECO:0000256" key="2">
    <source>
        <dbReference type="SAM" id="Phobius"/>
    </source>
</evidence>
<organism evidence="3 4">
    <name type="scientific">Pseudonocardia ammonioxydans</name>
    <dbReference type="NCBI Taxonomy" id="260086"/>
    <lineage>
        <taxon>Bacteria</taxon>
        <taxon>Bacillati</taxon>
        <taxon>Actinomycetota</taxon>
        <taxon>Actinomycetes</taxon>
        <taxon>Pseudonocardiales</taxon>
        <taxon>Pseudonocardiaceae</taxon>
        <taxon>Pseudonocardia</taxon>
    </lineage>
</organism>
<accession>A0A1I4X8L7</accession>
<dbReference type="EMBL" id="FOUY01000010">
    <property type="protein sequence ID" value="SFN22204.1"/>
    <property type="molecule type" value="Genomic_DNA"/>
</dbReference>
<feature type="transmembrane region" description="Helical" evidence="2">
    <location>
        <begin position="95"/>
        <end position="112"/>
    </location>
</feature>
<sequence>MAAGIIADGLVKLALGTVVTAGAGRLGAALGVPVRSTVAGGVALVLAGGLELGHLRRRPLRTYLRLMTGFDSGLALASLAAVVVARQGGAGGSVWVGYLTVASLGFAAVLAAPRQTVSSSVDPSPSSSRVDRTSPA</sequence>
<dbReference type="AlphaFoldDB" id="A0A1I4X8L7"/>
<keyword evidence="4" id="KW-1185">Reference proteome</keyword>
<feature type="region of interest" description="Disordered" evidence="1">
    <location>
        <begin position="117"/>
        <end position="136"/>
    </location>
</feature>
<keyword evidence="2" id="KW-0472">Membrane</keyword>
<feature type="transmembrane region" description="Helical" evidence="2">
    <location>
        <begin position="62"/>
        <end position="83"/>
    </location>
</feature>
<keyword evidence="2" id="KW-1133">Transmembrane helix</keyword>